<organism evidence="3 4">
    <name type="scientific">Amedibacillus dolichus</name>
    <dbReference type="NCBI Taxonomy" id="31971"/>
    <lineage>
        <taxon>Bacteria</taxon>
        <taxon>Bacillati</taxon>
        <taxon>Bacillota</taxon>
        <taxon>Erysipelotrichia</taxon>
        <taxon>Erysipelotrichales</taxon>
        <taxon>Erysipelotrichaceae</taxon>
        <taxon>Amedibacillus</taxon>
    </lineage>
</organism>
<dbReference type="InterPro" id="IPR005754">
    <property type="entry name" value="Sortase"/>
</dbReference>
<dbReference type="Gene3D" id="2.40.260.10">
    <property type="entry name" value="Sortase"/>
    <property type="match status" value="1"/>
</dbReference>
<dbReference type="EMBL" id="JAGZMZ010000017">
    <property type="protein sequence ID" value="MBS4884508.1"/>
    <property type="molecule type" value="Genomic_DNA"/>
</dbReference>
<dbReference type="NCBIfam" id="TIGR01076">
    <property type="entry name" value="sortase_fam"/>
    <property type="match status" value="1"/>
</dbReference>
<keyword evidence="1" id="KW-0378">Hydrolase</keyword>
<evidence type="ECO:0000256" key="1">
    <source>
        <dbReference type="ARBA" id="ARBA00022801"/>
    </source>
</evidence>
<dbReference type="GO" id="GO:0016787">
    <property type="term" value="F:hydrolase activity"/>
    <property type="evidence" value="ECO:0007669"/>
    <property type="project" value="UniProtKB-KW"/>
</dbReference>
<dbReference type="SUPFAM" id="SSF63817">
    <property type="entry name" value="Sortase"/>
    <property type="match status" value="1"/>
</dbReference>
<protein>
    <submittedName>
        <fullName evidence="3">Sortase</fullName>
    </submittedName>
</protein>
<evidence type="ECO:0000313" key="2">
    <source>
        <dbReference type="EMBL" id="MBS4884508.1"/>
    </source>
</evidence>
<reference evidence="3 4" key="1">
    <citation type="submission" date="2018-08" db="EMBL/GenBank/DDBJ databases">
        <title>A genome reference for cultivated species of the human gut microbiota.</title>
        <authorList>
            <person name="Zou Y."/>
            <person name="Xue W."/>
            <person name="Luo G."/>
        </authorList>
    </citation>
    <scope>NUCLEOTIDE SEQUENCE [LARGE SCALE GENOMIC DNA]</scope>
    <source>
        <strain evidence="3 4">AF35-6BH</strain>
    </source>
</reference>
<dbReference type="InterPro" id="IPR023365">
    <property type="entry name" value="Sortase_dom-sf"/>
</dbReference>
<dbReference type="OrthoDB" id="1648028at2"/>
<dbReference type="RefSeq" id="WP_118365269.1">
    <property type="nucleotide sequence ID" value="NZ_JAGZMZ010000017.1"/>
</dbReference>
<evidence type="ECO:0000313" key="4">
    <source>
        <dbReference type="Proteomes" id="UP000284868"/>
    </source>
</evidence>
<evidence type="ECO:0000313" key="3">
    <source>
        <dbReference type="EMBL" id="RHM14960.1"/>
    </source>
</evidence>
<dbReference type="EMBL" id="QRPK01000005">
    <property type="protein sequence ID" value="RHM14960.1"/>
    <property type="molecule type" value="Genomic_DNA"/>
</dbReference>
<dbReference type="AlphaFoldDB" id="A0A415PQE8"/>
<sequence>MNVILHWKKGDLFYIHVLDEIYAYKVDQIDIILPDEISLYLQTEADKDWITLMTCMPYGVNTHRLLVRGERTL</sequence>
<accession>A0A415PQE8</accession>
<dbReference type="Proteomes" id="UP000284868">
    <property type="component" value="Unassembled WGS sequence"/>
</dbReference>
<comment type="caution">
    <text evidence="3">The sequence shown here is derived from an EMBL/GenBank/DDBJ whole genome shotgun (WGS) entry which is preliminary data.</text>
</comment>
<name>A0A415PQE8_9FIRM</name>
<dbReference type="Pfam" id="PF04203">
    <property type="entry name" value="Sortase"/>
    <property type="match status" value="1"/>
</dbReference>
<dbReference type="Proteomes" id="UP000753219">
    <property type="component" value="Unassembled WGS sequence"/>
</dbReference>
<proteinExistence type="predicted"/>
<gene>
    <name evidence="3" type="ORF">DWZ83_01930</name>
    <name evidence="2" type="ORF">KHZ85_07060</name>
</gene>
<keyword evidence="4" id="KW-1185">Reference proteome</keyword>
<reference evidence="2" key="2">
    <citation type="submission" date="2021-02" db="EMBL/GenBank/DDBJ databases">
        <title>Infant gut strain persistence is associated with maternal origin, phylogeny, and functional potential including surface adhesion and iron acquisition.</title>
        <authorList>
            <person name="Lou Y.C."/>
        </authorList>
    </citation>
    <scope>NUCLEOTIDE SEQUENCE</scope>
    <source>
        <strain evidence="2">L3_108_103G1_dasL3_108_103G1_concoct_2</strain>
    </source>
</reference>